<keyword evidence="2" id="KW-1185">Reference proteome</keyword>
<evidence type="ECO:0000313" key="2">
    <source>
        <dbReference type="Proteomes" id="UP001596044"/>
    </source>
</evidence>
<dbReference type="RefSeq" id="WP_270878264.1">
    <property type="nucleotide sequence ID" value="NZ_JAQFVF010000018.1"/>
</dbReference>
<comment type="caution">
    <text evidence="1">The sequence shown here is derived from an EMBL/GenBank/DDBJ whole genome shotgun (WGS) entry which is preliminary data.</text>
</comment>
<evidence type="ECO:0000313" key="1">
    <source>
        <dbReference type="EMBL" id="MFC5448599.1"/>
    </source>
</evidence>
<name>A0ABW0K5U2_9BACL</name>
<dbReference type="EMBL" id="JBHSMJ010000009">
    <property type="protein sequence ID" value="MFC5448599.1"/>
    <property type="molecule type" value="Genomic_DNA"/>
</dbReference>
<proteinExistence type="predicted"/>
<organism evidence="1 2">
    <name type="scientific">Paenibacillus aestuarii</name>
    <dbReference type="NCBI Taxonomy" id="516965"/>
    <lineage>
        <taxon>Bacteria</taxon>
        <taxon>Bacillati</taxon>
        <taxon>Bacillota</taxon>
        <taxon>Bacilli</taxon>
        <taxon>Bacillales</taxon>
        <taxon>Paenibacillaceae</taxon>
        <taxon>Paenibacillus</taxon>
    </lineage>
</organism>
<gene>
    <name evidence="1" type="ORF">ACFPOG_10015</name>
</gene>
<sequence>MKGMIGLTLLVNHFYGIVYRNLNGTTTVFNGRVVSRTRTFIILRFMNNRGFIVLRRLFLIQIIRFVAI</sequence>
<dbReference type="Proteomes" id="UP001596044">
    <property type="component" value="Unassembled WGS sequence"/>
</dbReference>
<protein>
    <submittedName>
        <fullName evidence="1">Uncharacterized protein</fullName>
    </submittedName>
</protein>
<accession>A0ABW0K5U2</accession>
<reference evidence="2" key="1">
    <citation type="journal article" date="2019" name="Int. J. Syst. Evol. Microbiol.">
        <title>The Global Catalogue of Microorganisms (GCM) 10K type strain sequencing project: providing services to taxonomists for standard genome sequencing and annotation.</title>
        <authorList>
            <consortium name="The Broad Institute Genomics Platform"/>
            <consortium name="The Broad Institute Genome Sequencing Center for Infectious Disease"/>
            <person name="Wu L."/>
            <person name="Ma J."/>
        </authorList>
    </citation>
    <scope>NUCLEOTIDE SEQUENCE [LARGE SCALE GENOMIC DNA]</scope>
    <source>
        <strain evidence="2">KACC 11904</strain>
    </source>
</reference>